<gene>
    <name evidence="2" type="ORF">AVDCRST_MAG89-683</name>
</gene>
<organism evidence="2">
    <name type="scientific">uncultured Gemmatimonadota bacterium</name>
    <dbReference type="NCBI Taxonomy" id="203437"/>
    <lineage>
        <taxon>Bacteria</taxon>
        <taxon>Pseudomonadati</taxon>
        <taxon>Gemmatimonadota</taxon>
        <taxon>environmental samples</taxon>
    </lineage>
</organism>
<feature type="compositionally biased region" description="Basic residues" evidence="1">
    <location>
        <begin position="1"/>
        <end position="14"/>
    </location>
</feature>
<accession>A0A6J4KG68</accession>
<feature type="compositionally biased region" description="Basic and acidic residues" evidence="1">
    <location>
        <begin position="294"/>
        <end position="304"/>
    </location>
</feature>
<feature type="non-terminal residue" evidence="2">
    <location>
        <position position="1"/>
    </location>
</feature>
<feature type="region of interest" description="Disordered" evidence="1">
    <location>
        <begin position="1"/>
        <end position="374"/>
    </location>
</feature>
<feature type="compositionally biased region" description="Low complexity" evidence="1">
    <location>
        <begin position="263"/>
        <end position="276"/>
    </location>
</feature>
<feature type="compositionally biased region" description="Basic and acidic residues" evidence="1">
    <location>
        <begin position="73"/>
        <end position="86"/>
    </location>
</feature>
<feature type="compositionally biased region" description="Low complexity" evidence="1">
    <location>
        <begin position="283"/>
        <end position="293"/>
    </location>
</feature>
<evidence type="ECO:0000256" key="1">
    <source>
        <dbReference type="SAM" id="MobiDB-lite"/>
    </source>
</evidence>
<name>A0A6J4KG68_9BACT</name>
<feature type="compositionally biased region" description="Basic and acidic residues" evidence="1">
    <location>
        <begin position="132"/>
        <end position="141"/>
    </location>
</feature>
<protein>
    <submittedName>
        <fullName evidence="2">Twitching motility protein PilT</fullName>
    </submittedName>
</protein>
<reference evidence="2" key="1">
    <citation type="submission" date="2020-02" db="EMBL/GenBank/DDBJ databases">
        <authorList>
            <person name="Meier V. D."/>
        </authorList>
    </citation>
    <scope>NUCLEOTIDE SEQUENCE</scope>
    <source>
        <strain evidence="2">AVDCRST_MAG89</strain>
    </source>
</reference>
<feature type="non-terminal residue" evidence="2">
    <location>
        <position position="374"/>
    </location>
</feature>
<dbReference type="AlphaFoldDB" id="A0A6J4KG68"/>
<sequence>EHRHRGPARRRPRGRPQPEPARPAGRDDRARRVGPSRDGGRAPQAAGGRPHHRQRSGPHPDPQGLPAAHVQHSHREPEEAVRDRGRAGLQLRHPEPGALPRQRVPPARVRGPGHPPDPLQDPDVRGAAAASHHPEAGREATRAGAGDGPHGLGQEHHIGRHGRQDQQGAARPHPDDRRPHRVHPPPPGVHGEPARGGQRHAELRTGAEVRASAGPRRDPGGRASRPRDGAGGADHRRNGPPVPGHAAHQLRGRNHQPRDRRVPLAPAAADPRAAGVRAGGRGHPAAAAQGARPRPVDGVRDHGVHAGRAGLHPRRQDPPDLLGHAGRQEARHADAERRPVPAVRAARGVAGGVREAHVGPHRVPAHGGRAGAEL</sequence>
<feature type="compositionally biased region" description="Basic and acidic residues" evidence="1">
    <location>
        <begin position="326"/>
        <end position="339"/>
    </location>
</feature>
<dbReference type="EMBL" id="CADCTV010000148">
    <property type="protein sequence ID" value="CAA9304081.1"/>
    <property type="molecule type" value="Genomic_DNA"/>
</dbReference>
<evidence type="ECO:0000313" key="2">
    <source>
        <dbReference type="EMBL" id="CAA9304081.1"/>
    </source>
</evidence>
<proteinExistence type="predicted"/>
<feature type="compositionally biased region" description="Basic and acidic residues" evidence="1">
    <location>
        <begin position="215"/>
        <end position="237"/>
    </location>
</feature>